<sequence>MHALLSRLALAALMLGALHSHSHARDLPPQDSAVPSDATDEPLEFPWKLTAVPYAYHWHHNPEHREVFILSLEKQQDTQQLLGLAVFRNSFGQPSAYAYAGYQQQDFLDTPRLSAKVTAGIIYGYTGQYADKVPLNHNGFSPGIVPALGYQVSTRDSVQLMVLGTAGFALGFDHSF</sequence>
<keyword evidence="3" id="KW-1185">Reference proteome</keyword>
<dbReference type="Proteomes" id="UP000016368">
    <property type="component" value="Unassembled WGS sequence"/>
</dbReference>
<feature type="signal peptide" evidence="1">
    <location>
        <begin position="1"/>
        <end position="24"/>
    </location>
</feature>
<dbReference type="eggNOG" id="ENOG5033391">
    <property type="taxonomic scope" value="Bacteria"/>
</dbReference>
<dbReference type="STRING" id="887062.HGR_15539"/>
<organism evidence="2 3">
    <name type="scientific">Hylemonella gracilis ATCC 19624</name>
    <dbReference type="NCBI Taxonomy" id="887062"/>
    <lineage>
        <taxon>Bacteria</taxon>
        <taxon>Pseudomonadati</taxon>
        <taxon>Pseudomonadota</taxon>
        <taxon>Betaproteobacteria</taxon>
        <taxon>Burkholderiales</taxon>
        <taxon>Comamonadaceae</taxon>
        <taxon>Hylemonella</taxon>
    </lineage>
</organism>
<proteinExistence type="predicted"/>
<comment type="caution">
    <text evidence="2">The sequence shown here is derived from an EMBL/GenBank/DDBJ whole genome shotgun (WGS) entry which is preliminary data.</text>
</comment>
<dbReference type="EMBL" id="AEGR01000102">
    <property type="protein sequence ID" value="EGI75485.1"/>
    <property type="molecule type" value="Genomic_DNA"/>
</dbReference>
<gene>
    <name evidence="2" type="ORF">HGR_15539</name>
</gene>
<dbReference type="AlphaFoldDB" id="F3KXB8"/>
<protein>
    <recommendedName>
        <fullName evidence="4">Sn-glycerol-3-phosphate transporter</fullName>
    </recommendedName>
</protein>
<evidence type="ECO:0000313" key="2">
    <source>
        <dbReference type="EMBL" id="EGI75485.1"/>
    </source>
</evidence>
<feature type="chain" id="PRO_5003297018" description="Sn-glycerol-3-phosphate transporter" evidence="1">
    <location>
        <begin position="25"/>
        <end position="176"/>
    </location>
</feature>
<accession>F3KXB8</accession>
<evidence type="ECO:0008006" key="4">
    <source>
        <dbReference type="Google" id="ProtNLM"/>
    </source>
</evidence>
<reference evidence="2 3" key="1">
    <citation type="journal article" date="2011" name="EMBO J.">
        <title>Structural diversity of bacterial flagellar motors.</title>
        <authorList>
            <person name="Chen S."/>
            <person name="Beeby M."/>
            <person name="Murphy G.E."/>
            <person name="Leadbetter J.R."/>
            <person name="Hendrixson D.R."/>
            <person name="Briegel A."/>
            <person name="Li Z."/>
            <person name="Shi J."/>
            <person name="Tocheva E.I."/>
            <person name="Muller A."/>
            <person name="Dobro M.J."/>
            <person name="Jensen G.J."/>
        </authorList>
    </citation>
    <scope>NUCLEOTIDE SEQUENCE [LARGE SCALE GENOMIC DNA]</scope>
    <source>
        <strain evidence="2 3">ATCC 19624</strain>
    </source>
</reference>
<name>F3KXB8_9BURK</name>
<dbReference type="RefSeq" id="WP_006299256.1">
    <property type="nucleotide sequence ID" value="NZ_AEGR01000102.1"/>
</dbReference>
<keyword evidence="1" id="KW-0732">Signal</keyword>
<dbReference type="OrthoDB" id="8561992at2"/>
<evidence type="ECO:0000256" key="1">
    <source>
        <dbReference type="SAM" id="SignalP"/>
    </source>
</evidence>
<evidence type="ECO:0000313" key="3">
    <source>
        <dbReference type="Proteomes" id="UP000016368"/>
    </source>
</evidence>